<keyword evidence="3" id="KW-1185">Reference proteome</keyword>
<evidence type="ECO:0000313" key="2">
    <source>
        <dbReference type="EMBL" id="KAB7891583.1"/>
    </source>
</evidence>
<dbReference type="Proteomes" id="UP000472839">
    <property type="component" value="Unassembled WGS sequence"/>
</dbReference>
<dbReference type="EMBL" id="WFKK01000016">
    <property type="protein sequence ID" value="KAB7889216.1"/>
    <property type="molecule type" value="Genomic_DNA"/>
</dbReference>
<evidence type="ECO:0000313" key="3">
    <source>
        <dbReference type="Proteomes" id="UP000461010"/>
    </source>
</evidence>
<organism evidence="1 4">
    <name type="scientific">Poseidonibacter ostreae</name>
    <dbReference type="NCBI Taxonomy" id="2654171"/>
    <lineage>
        <taxon>Bacteria</taxon>
        <taxon>Pseudomonadati</taxon>
        <taxon>Campylobacterota</taxon>
        <taxon>Epsilonproteobacteria</taxon>
        <taxon>Campylobacterales</taxon>
        <taxon>Arcobacteraceae</taxon>
        <taxon>Poseidonibacter</taxon>
    </lineage>
</organism>
<protein>
    <submittedName>
        <fullName evidence="1">Uncharacterized protein</fullName>
    </submittedName>
</protein>
<name>A0A6L4WTE7_9BACT</name>
<reference evidence="3 4" key="1">
    <citation type="submission" date="2019-10" db="EMBL/GenBank/DDBJ databases">
        <title>Poseidonibacter ostreae sp. nov., isolated from the gut of the Ostrea denselamellosa.</title>
        <authorList>
            <person name="Choi A."/>
        </authorList>
    </citation>
    <scope>NUCLEOTIDE SEQUENCE [LARGE SCALE GENOMIC DNA]</scope>
    <source>
        <strain evidence="1 4">SJOD-M-33</strain>
        <strain evidence="2 3">SJOD-M-5</strain>
    </source>
</reference>
<gene>
    <name evidence="2" type="ORF">GBG18_06340</name>
    <name evidence="1" type="ORF">GBG19_06900</name>
</gene>
<dbReference type="RefSeq" id="WP_152189450.1">
    <property type="nucleotide sequence ID" value="NZ_WFKI01000006.1"/>
</dbReference>
<dbReference type="AlphaFoldDB" id="A0A6L4WTE7"/>
<sequence>MNIEKLKEYETEFLEQYPNGFDDRNFFPTMKTFNPLKLEESAKEALKKENFQNPSLVVDNFFKVVQKSVFVSLFDKLKLKDMIATLNSYEKDMLSIEIYELLYGDKKAGFDGLVEFLSEYKLAKWTIISVVPYCINREQDYFIKPTTTKNIIKTFDLEDCIYKPKPSFEFYDKYTKSLDIMKSSIDKSLSPDNVGFTAFLKVAMESYEDFK</sequence>
<comment type="caution">
    <text evidence="1">The sequence shown here is derived from an EMBL/GenBank/DDBJ whole genome shotgun (WGS) entry which is preliminary data.</text>
</comment>
<proteinExistence type="predicted"/>
<evidence type="ECO:0000313" key="4">
    <source>
        <dbReference type="Proteomes" id="UP000472839"/>
    </source>
</evidence>
<accession>A0A6L4WTE7</accession>
<dbReference type="EMBL" id="WFKJ01000015">
    <property type="protein sequence ID" value="KAB7891583.1"/>
    <property type="molecule type" value="Genomic_DNA"/>
</dbReference>
<dbReference type="Proteomes" id="UP000461010">
    <property type="component" value="Unassembled WGS sequence"/>
</dbReference>
<evidence type="ECO:0000313" key="1">
    <source>
        <dbReference type="EMBL" id="KAB7889216.1"/>
    </source>
</evidence>